<feature type="region of interest" description="Disordered" evidence="1">
    <location>
        <begin position="35"/>
        <end position="54"/>
    </location>
</feature>
<gene>
    <name evidence="2" type="ORF">KAM343_40930</name>
    <name evidence="3" type="ORF">N5I07_10525</name>
</gene>
<name>A0AA42VWS1_AERCA</name>
<reference evidence="3" key="2">
    <citation type="submission" date="2022-09" db="EMBL/GenBank/DDBJ databases">
        <title>Intensive care unit water sources are persistently colonized with multi-drug resistant bacteria and are the site of extensive horizontal gene transfer of antibiotic resistance genes.</title>
        <authorList>
            <person name="Diorio-Toth L."/>
        </authorList>
    </citation>
    <scope>NUCLEOTIDE SEQUENCE</scope>
    <source>
        <strain evidence="3">GD03796</strain>
    </source>
</reference>
<dbReference type="RefSeq" id="WP_214003556.1">
    <property type="nucleotide sequence ID" value="NZ_BPNG01000069.1"/>
</dbReference>
<dbReference type="EMBL" id="BPNI01000148">
    <property type="protein sequence ID" value="GJA43297.1"/>
    <property type="molecule type" value="Genomic_DNA"/>
</dbReference>
<evidence type="ECO:0000313" key="4">
    <source>
        <dbReference type="Proteomes" id="UP001160758"/>
    </source>
</evidence>
<sequence>MQLNIPRELLRYVMTESQKQQVSAQTVIIRMIDQHKKSNDINDNEEQHEQQSKQ</sequence>
<dbReference type="Proteomes" id="UP000886939">
    <property type="component" value="Unassembled WGS sequence"/>
</dbReference>
<dbReference type="EMBL" id="JAOCFT010000001">
    <property type="protein sequence ID" value="MDH1898000.1"/>
    <property type="molecule type" value="Genomic_DNA"/>
</dbReference>
<comment type="caution">
    <text evidence="3">The sequence shown here is derived from an EMBL/GenBank/DDBJ whole genome shotgun (WGS) entry which is preliminary data.</text>
</comment>
<protein>
    <submittedName>
        <fullName evidence="3">Uncharacterized protein</fullName>
    </submittedName>
</protein>
<accession>A0AA42VWS1</accession>
<evidence type="ECO:0000313" key="2">
    <source>
        <dbReference type="EMBL" id="GJA43297.1"/>
    </source>
</evidence>
<dbReference type="Proteomes" id="UP001160758">
    <property type="component" value="Unassembled WGS sequence"/>
</dbReference>
<organism evidence="3 4">
    <name type="scientific">Aeromonas caviae</name>
    <name type="common">Aeromonas punctata</name>
    <dbReference type="NCBI Taxonomy" id="648"/>
    <lineage>
        <taxon>Bacteria</taxon>
        <taxon>Pseudomonadati</taxon>
        <taxon>Pseudomonadota</taxon>
        <taxon>Gammaproteobacteria</taxon>
        <taxon>Aeromonadales</taxon>
        <taxon>Aeromonadaceae</taxon>
        <taxon>Aeromonas</taxon>
    </lineage>
</organism>
<evidence type="ECO:0000313" key="3">
    <source>
        <dbReference type="EMBL" id="MDH1898000.1"/>
    </source>
</evidence>
<proteinExistence type="predicted"/>
<dbReference type="AlphaFoldDB" id="A0AA42VWS1"/>
<evidence type="ECO:0000256" key="1">
    <source>
        <dbReference type="SAM" id="MobiDB-lite"/>
    </source>
</evidence>
<reference evidence="2" key="1">
    <citation type="submission" date="2021-07" db="EMBL/GenBank/DDBJ databases">
        <title>Draft genome sequence of carbapenem-resistant Aeromonas spp. in Japan.</title>
        <authorList>
            <person name="Maehana S."/>
            <person name="Suzuki M."/>
            <person name="Kitasato H."/>
        </authorList>
    </citation>
    <scope>NUCLEOTIDE SEQUENCE</scope>
    <source>
        <strain evidence="2">KAM343</strain>
    </source>
</reference>